<feature type="region of interest" description="Disordered" evidence="1">
    <location>
        <begin position="510"/>
        <end position="546"/>
    </location>
</feature>
<feature type="compositionally biased region" description="Basic and acidic residues" evidence="1">
    <location>
        <begin position="510"/>
        <end position="533"/>
    </location>
</feature>
<dbReference type="EC" id="3.4.19.12" evidence="3"/>
<protein>
    <submittedName>
        <fullName evidence="3">Ubiquitin-specific protease ubp2</fullName>
        <ecNumber evidence="3">3.4.19.12</ecNumber>
    </submittedName>
</protein>
<dbReference type="GO" id="GO:0006508">
    <property type="term" value="P:proteolysis"/>
    <property type="evidence" value="ECO:0007669"/>
    <property type="project" value="UniProtKB-KW"/>
</dbReference>
<organism evidence="3 4">
    <name type="scientific">Extremus antarcticus</name>
    <dbReference type="NCBI Taxonomy" id="702011"/>
    <lineage>
        <taxon>Eukaryota</taxon>
        <taxon>Fungi</taxon>
        <taxon>Dikarya</taxon>
        <taxon>Ascomycota</taxon>
        <taxon>Pezizomycotina</taxon>
        <taxon>Dothideomycetes</taxon>
        <taxon>Dothideomycetidae</taxon>
        <taxon>Mycosphaerellales</taxon>
        <taxon>Extremaceae</taxon>
        <taxon>Extremus</taxon>
    </lineage>
</organism>
<sequence>MTSPGYEPGKTSPKLAHDFLLFDPVRSNPNVLIGHAPPQGEGVQLTPNVQSCKHDYTAKASQSVPPPLDLRPDGTTKYKLAVMCKRCRVHADIQIDYSHSRTPCPTNDHQLHHFQQLPARNVVDANPIGWGWQCSIEECKATLSIGFRSPRVTTADLNLLTSTDLLKKRYEALLEVDADRDGIKQATPVDVLWRLKRYISDGLQASHKKFPGHNKRFQEAFGLKGRDGREFLERLGFKYADEDEDWHLPQPDQIQDRLEANGTTLREYLEDVEKELFALMRKLSAELNLEDSGKDHSLASANTDVERTMGATPYQRQSRTNTSNSELPYYNSLGILPDFSDTLIEYAYERQTVCHPSLYAYYFECLQVITEQRHSEQLQIKLATLTSEDVFSRRDIFVAFRYIGISVDDASNLTDGQIRDKFQAQQSDLGAAAQQQARDHLYKIGRFRNSTILINASRQSVDTYEDALSWLGNGVDKSTSDDALLAVYGFKARASSVLLLCFADFFTERREQGERRHSPESARDDRKSPEEQHAQQLPPYWGARDY</sequence>
<evidence type="ECO:0000256" key="1">
    <source>
        <dbReference type="SAM" id="MobiDB-lite"/>
    </source>
</evidence>
<dbReference type="InterPro" id="IPR025305">
    <property type="entry name" value="UCH_repeat_domain"/>
</dbReference>
<keyword evidence="3" id="KW-0645">Protease</keyword>
<dbReference type="GO" id="GO:0004843">
    <property type="term" value="F:cysteine-type deubiquitinase activity"/>
    <property type="evidence" value="ECO:0007669"/>
    <property type="project" value="UniProtKB-EC"/>
</dbReference>
<accession>A0AAJ0GED1</accession>
<keyword evidence="4" id="KW-1185">Reference proteome</keyword>
<comment type="caution">
    <text evidence="3">The sequence shown here is derived from an EMBL/GenBank/DDBJ whole genome shotgun (WGS) entry which is preliminary data.</text>
</comment>
<dbReference type="Pfam" id="PF13446">
    <property type="entry name" value="RPT"/>
    <property type="match status" value="3"/>
</dbReference>
<gene>
    <name evidence="3" type="primary">UBP2_2</name>
    <name evidence="3" type="ORF">LTR09_003134</name>
</gene>
<name>A0AAJ0GED1_9PEZI</name>
<reference evidence="3" key="1">
    <citation type="submission" date="2023-04" db="EMBL/GenBank/DDBJ databases">
        <title>Black Yeasts Isolated from many extreme environments.</title>
        <authorList>
            <person name="Coleine C."/>
            <person name="Stajich J.E."/>
            <person name="Selbmann L."/>
        </authorList>
    </citation>
    <scope>NUCLEOTIDE SEQUENCE</scope>
    <source>
        <strain evidence="3">CCFEE 5312</strain>
    </source>
</reference>
<feature type="domain" description="UCH repeated" evidence="2">
    <location>
        <begin position="330"/>
        <end position="379"/>
    </location>
</feature>
<dbReference type="Proteomes" id="UP001271007">
    <property type="component" value="Unassembled WGS sequence"/>
</dbReference>
<proteinExistence type="predicted"/>
<evidence type="ECO:0000313" key="4">
    <source>
        <dbReference type="Proteomes" id="UP001271007"/>
    </source>
</evidence>
<feature type="domain" description="UCH repeated" evidence="2">
    <location>
        <begin position="463"/>
        <end position="492"/>
    </location>
</feature>
<dbReference type="EMBL" id="JAWDJX010000007">
    <property type="protein sequence ID" value="KAK3055900.1"/>
    <property type="molecule type" value="Genomic_DNA"/>
</dbReference>
<feature type="domain" description="UCH repeated" evidence="2">
    <location>
        <begin position="399"/>
        <end position="455"/>
    </location>
</feature>
<evidence type="ECO:0000313" key="3">
    <source>
        <dbReference type="EMBL" id="KAK3055900.1"/>
    </source>
</evidence>
<evidence type="ECO:0000259" key="2">
    <source>
        <dbReference type="Pfam" id="PF13446"/>
    </source>
</evidence>
<dbReference type="AlphaFoldDB" id="A0AAJ0GED1"/>
<keyword evidence="3" id="KW-0378">Hydrolase</keyword>